<dbReference type="InterPro" id="IPR045155">
    <property type="entry name" value="Beta-lactam_cat"/>
</dbReference>
<comment type="caution">
    <text evidence="3">The sequence shown here is derived from an EMBL/GenBank/DDBJ whole genome shotgun (WGS) entry which is preliminary data.</text>
</comment>
<proteinExistence type="predicted"/>
<dbReference type="GO" id="GO:0008800">
    <property type="term" value="F:beta-lactamase activity"/>
    <property type="evidence" value="ECO:0007669"/>
    <property type="project" value="InterPro"/>
</dbReference>
<reference evidence="3 4" key="1">
    <citation type="submission" date="2007-01" db="EMBL/GenBank/DDBJ databases">
        <title>Annotation of the draft genome assembly of Thermosinus carboxydivorans Nor1.</title>
        <authorList>
            <consortium name="US DOE Joint Genome Institute (JGI-ORNL)"/>
            <person name="Larimer F."/>
            <person name="Land M."/>
            <person name="Hauser L."/>
        </authorList>
    </citation>
    <scope>NUCLEOTIDE SEQUENCE [LARGE SCALE GENOMIC DNA]</scope>
    <source>
        <strain evidence="3 4">Nor1</strain>
    </source>
</reference>
<keyword evidence="1" id="KW-0732">Signal</keyword>
<evidence type="ECO:0000256" key="1">
    <source>
        <dbReference type="SAM" id="SignalP"/>
    </source>
</evidence>
<feature type="signal peptide" evidence="1">
    <location>
        <begin position="1"/>
        <end position="19"/>
    </location>
</feature>
<sequence length="257" mass="28789" precursor="true">MKKWLIAIVLGITIVLANATVFGAPRPTAKEVTAYANTFEGSIGIYAKNLKTGKTYAYRSDVVFPTASTSKLVVALAAYKYLYPAADADKRTVYDDDIEKMITVSDNEAFYDLLNEFDEKMPAALARTLKDLRLKKTMIHDDRAFQLYNYHSVTTPKEMAAVMETIYRGKYLGKQTSQHLLDTLSRTIFTDEIPRYMLTPVMHKVGELDDVLCDVGIVDDGKNPILISVYTSSSAATDYKSDYIANIAAKVYNLLRK</sequence>
<dbReference type="Pfam" id="PF13354">
    <property type="entry name" value="Beta-lactamase2"/>
    <property type="match status" value="1"/>
</dbReference>
<feature type="chain" id="PRO_5039352522" description="Beta-lactamase class A catalytic domain-containing protein" evidence="1">
    <location>
        <begin position="20"/>
        <end position="257"/>
    </location>
</feature>
<evidence type="ECO:0000259" key="2">
    <source>
        <dbReference type="Pfam" id="PF13354"/>
    </source>
</evidence>
<accession>A1HNL0</accession>
<dbReference type="GO" id="GO:0030655">
    <property type="term" value="P:beta-lactam antibiotic catabolic process"/>
    <property type="evidence" value="ECO:0007669"/>
    <property type="project" value="InterPro"/>
</dbReference>
<dbReference type="Proteomes" id="UP000005139">
    <property type="component" value="Unassembled WGS sequence"/>
</dbReference>
<dbReference type="SUPFAM" id="SSF56601">
    <property type="entry name" value="beta-lactamase/transpeptidase-like"/>
    <property type="match status" value="1"/>
</dbReference>
<dbReference type="PANTHER" id="PTHR35333">
    <property type="entry name" value="BETA-LACTAMASE"/>
    <property type="match status" value="1"/>
</dbReference>
<organism evidence="3 4">
    <name type="scientific">Thermosinus carboxydivorans Nor1</name>
    <dbReference type="NCBI Taxonomy" id="401526"/>
    <lineage>
        <taxon>Bacteria</taxon>
        <taxon>Bacillati</taxon>
        <taxon>Bacillota</taxon>
        <taxon>Negativicutes</taxon>
        <taxon>Selenomonadales</taxon>
        <taxon>Sporomusaceae</taxon>
        <taxon>Thermosinus</taxon>
    </lineage>
</organism>
<keyword evidence="4" id="KW-1185">Reference proteome</keyword>
<dbReference type="PANTHER" id="PTHR35333:SF3">
    <property type="entry name" value="BETA-LACTAMASE-TYPE TRANSPEPTIDASE FOLD CONTAINING PROTEIN"/>
    <property type="match status" value="1"/>
</dbReference>
<name>A1HNL0_9FIRM</name>
<dbReference type="EMBL" id="AAWL01000003">
    <property type="protein sequence ID" value="EAX48369.1"/>
    <property type="molecule type" value="Genomic_DNA"/>
</dbReference>
<dbReference type="InterPro" id="IPR012338">
    <property type="entry name" value="Beta-lactam/transpept-like"/>
</dbReference>
<evidence type="ECO:0000313" key="4">
    <source>
        <dbReference type="Proteomes" id="UP000005139"/>
    </source>
</evidence>
<dbReference type="GO" id="GO:0046677">
    <property type="term" value="P:response to antibiotic"/>
    <property type="evidence" value="ECO:0007669"/>
    <property type="project" value="InterPro"/>
</dbReference>
<evidence type="ECO:0000313" key="3">
    <source>
        <dbReference type="EMBL" id="EAX48369.1"/>
    </source>
</evidence>
<protein>
    <recommendedName>
        <fullName evidence="2">Beta-lactamase class A catalytic domain-containing protein</fullName>
    </recommendedName>
</protein>
<dbReference type="InterPro" id="IPR000871">
    <property type="entry name" value="Beta-lactam_class-A"/>
</dbReference>
<gene>
    <name evidence="3" type="ORF">TcarDRAFT_2319</name>
</gene>
<reference evidence="3 4" key="2">
    <citation type="submission" date="2007-01" db="EMBL/GenBank/DDBJ databases">
        <title>Sequencing of the draft genome and assembly of Thermosinus carboxydivorans Nor1.</title>
        <authorList>
            <consortium name="US DOE Joint Genome Institute (JGI-PGF)"/>
            <person name="Copeland A."/>
            <person name="Lucas S."/>
            <person name="Lapidus A."/>
            <person name="Barry K."/>
            <person name="Glavina del Rio T."/>
            <person name="Dalin E."/>
            <person name="Tice H."/>
            <person name="Bruce D."/>
            <person name="Pitluck S."/>
            <person name="Richardson P."/>
        </authorList>
    </citation>
    <scope>NUCLEOTIDE SEQUENCE [LARGE SCALE GENOMIC DNA]</scope>
    <source>
        <strain evidence="3 4">Nor1</strain>
    </source>
</reference>
<dbReference type="AlphaFoldDB" id="A1HNL0"/>
<dbReference type="Gene3D" id="3.40.710.10">
    <property type="entry name" value="DD-peptidase/beta-lactamase superfamily"/>
    <property type="match status" value="1"/>
</dbReference>
<feature type="domain" description="Beta-lactamase class A catalytic" evidence="2">
    <location>
        <begin position="44"/>
        <end position="231"/>
    </location>
</feature>
<dbReference type="eggNOG" id="COG2367">
    <property type="taxonomic scope" value="Bacteria"/>
</dbReference>
<dbReference type="RefSeq" id="WP_007288617.1">
    <property type="nucleotide sequence ID" value="NZ_AAWL01000003.1"/>
</dbReference>